<comment type="caution">
    <text evidence="2">The sequence shown here is derived from an EMBL/GenBank/DDBJ whole genome shotgun (WGS) entry which is preliminary data.</text>
</comment>
<sequence length="415" mass="44574">MSVRLPVVIAGVLLCGGAHADEGADWVGGFVLGGQEAVHLQTTPLNIDNFLGIPARKTTLAALLEGRCHDITWRARVELRHTDIDGDHTGFTATVQEVNRVFALSPGVTLSAGKRLYALDPGFVNQPLGFLQKRTDLSDPLDTLGQSEGLPMVVLSWTGARANAAAIYSKDARRHADGYNRGVEQAIIKLGYEFDQLSASLLLRRANGESRGAGMALSGAAGDSLSWYGSAYTALGTQRPILPSLLTPAVDGDAGPGPWRADDGRRYTRATVGMTWAFDPLPKLQLEYAYDGRGLSDGQYGAMQALIARNGEMPLPDAARKGMQAQVAQMLTSQGARRRYLSVSLAQTVGGWEFGGGIYVGQDDRSKVWHGTADYRYSSRLTLMLSALRQNGAAKSERALSPLGGRVAARLRWAF</sequence>
<organism evidence="2 3">
    <name type="scientific">Rugamonas fusca</name>
    <dbReference type="NCBI Taxonomy" id="2758568"/>
    <lineage>
        <taxon>Bacteria</taxon>
        <taxon>Pseudomonadati</taxon>
        <taxon>Pseudomonadota</taxon>
        <taxon>Betaproteobacteria</taxon>
        <taxon>Burkholderiales</taxon>
        <taxon>Oxalobacteraceae</taxon>
        <taxon>Telluria group</taxon>
        <taxon>Rugamonas</taxon>
    </lineage>
</organism>
<evidence type="ECO:0000256" key="1">
    <source>
        <dbReference type="SAM" id="SignalP"/>
    </source>
</evidence>
<evidence type="ECO:0000313" key="3">
    <source>
        <dbReference type="Proteomes" id="UP000566711"/>
    </source>
</evidence>
<reference evidence="2 3" key="1">
    <citation type="submission" date="2020-07" db="EMBL/GenBank/DDBJ databases">
        <title>Novel species isolated from subtropical streams in China.</title>
        <authorList>
            <person name="Lu H."/>
        </authorList>
    </citation>
    <scope>NUCLEOTIDE SEQUENCE [LARGE SCALE GENOMIC DNA]</scope>
    <source>
        <strain evidence="2 3">FT3S</strain>
    </source>
</reference>
<proteinExistence type="predicted"/>
<name>A0A7W2I678_9BURK</name>
<dbReference type="RefSeq" id="WP_182215785.1">
    <property type="nucleotide sequence ID" value="NZ_JACEZS010000004.1"/>
</dbReference>
<accession>A0A7W2I678</accession>
<dbReference type="Proteomes" id="UP000566711">
    <property type="component" value="Unassembled WGS sequence"/>
</dbReference>
<gene>
    <name evidence="2" type="ORF">H3H36_07365</name>
</gene>
<evidence type="ECO:0000313" key="2">
    <source>
        <dbReference type="EMBL" id="MBA5605177.1"/>
    </source>
</evidence>
<dbReference type="AlphaFoldDB" id="A0A7W2I678"/>
<evidence type="ECO:0008006" key="4">
    <source>
        <dbReference type="Google" id="ProtNLM"/>
    </source>
</evidence>
<feature type="chain" id="PRO_5030963693" description="Porin" evidence="1">
    <location>
        <begin position="21"/>
        <end position="415"/>
    </location>
</feature>
<keyword evidence="1" id="KW-0732">Signal</keyword>
<protein>
    <recommendedName>
        <fullName evidence="4">Porin</fullName>
    </recommendedName>
</protein>
<dbReference type="EMBL" id="JACEZS010000004">
    <property type="protein sequence ID" value="MBA5605177.1"/>
    <property type="molecule type" value="Genomic_DNA"/>
</dbReference>
<feature type="signal peptide" evidence="1">
    <location>
        <begin position="1"/>
        <end position="20"/>
    </location>
</feature>
<keyword evidence="3" id="KW-1185">Reference proteome</keyword>
<dbReference type="SUPFAM" id="SSF56935">
    <property type="entry name" value="Porins"/>
    <property type="match status" value="1"/>
</dbReference>